<proteinExistence type="predicted"/>
<organism evidence="1 2">
    <name type="scientific">Meganyctiphanes norvegica</name>
    <name type="common">Northern krill</name>
    <name type="synonym">Thysanopoda norvegica</name>
    <dbReference type="NCBI Taxonomy" id="48144"/>
    <lineage>
        <taxon>Eukaryota</taxon>
        <taxon>Metazoa</taxon>
        <taxon>Ecdysozoa</taxon>
        <taxon>Arthropoda</taxon>
        <taxon>Crustacea</taxon>
        <taxon>Multicrustacea</taxon>
        <taxon>Malacostraca</taxon>
        <taxon>Eumalacostraca</taxon>
        <taxon>Eucarida</taxon>
        <taxon>Euphausiacea</taxon>
        <taxon>Euphausiidae</taxon>
        <taxon>Meganyctiphanes</taxon>
    </lineage>
</organism>
<evidence type="ECO:0000313" key="1">
    <source>
        <dbReference type="EMBL" id="CAL4079159.1"/>
    </source>
</evidence>
<protein>
    <submittedName>
        <fullName evidence="1">Uncharacterized protein</fullName>
    </submittedName>
</protein>
<dbReference type="Proteomes" id="UP001497623">
    <property type="component" value="Unassembled WGS sequence"/>
</dbReference>
<feature type="non-terminal residue" evidence="1">
    <location>
        <position position="1"/>
    </location>
</feature>
<reference evidence="1 2" key="1">
    <citation type="submission" date="2024-05" db="EMBL/GenBank/DDBJ databases">
        <authorList>
            <person name="Wallberg A."/>
        </authorList>
    </citation>
    <scope>NUCLEOTIDE SEQUENCE [LARGE SCALE GENOMIC DNA]</scope>
</reference>
<keyword evidence="2" id="KW-1185">Reference proteome</keyword>
<dbReference type="EMBL" id="CAXKWB010005583">
    <property type="protein sequence ID" value="CAL4079159.1"/>
    <property type="molecule type" value="Genomic_DNA"/>
</dbReference>
<sequence length="108" mass="12127">DEGQMNQWIPIITPSDDIVISKVTLTNDHDTLPLPLQSLRNNIKGLSFINHYRTPHASRPDISQWPLETLWTSTTDINSLPPTLKNLNLGLMGVDPVLSSLMQRCPDL</sequence>
<name>A0AAV2QG17_MEGNR</name>
<evidence type="ECO:0000313" key="2">
    <source>
        <dbReference type="Proteomes" id="UP001497623"/>
    </source>
</evidence>
<dbReference type="AlphaFoldDB" id="A0AAV2QG17"/>
<accession>A0AAV2QG17</accession>
<gene>
    <name evidence="1" type="ORF">MNOR_LOCUS10864</name>
</gene>
<comment type="caution">
    <text evidence="1">The sequence shown here is derived from an EMBL/GenBank/DDBJ whole genome shotgun (WGS) entry which is preliminary data.</text>
</comment>
<feature type="non-terminal residue" evidence="1">
    <location>
        <position position="108"/>
    </location>
</feature>